<evidence type="ECO:0000259" key="3">
    <source>
        <dbReference type="PROSITE" id="PS51272"/>
    </source>
</evidence>
<proteinExistence type="predicted"/>
<evidence type="ECO:0000313" key="5">
    <source>
        <dbReference type="Proteomes" id="UP000019754"/>
    </source>
</evidence>
<evidence type="ECO:0000256" key="1">
    <source>
        <dbReference type="SAM" id="MobiDB-lite"/>
    </source>
</evidence>
<keyword evidence="5" id="KW-1185">Reference proteome</keyword>
<accession>A0A022KXF6</accession>
<keyword evidence="2" id="KW-0812">Transmembrane</keyword>
<dbReference type="Pfam" id="PF00395">
    <property type="entry name" value="SLH"/>
    <property type="match status" value="1"/>
</dbReference>
<dbReference type="STRING" id="1249481.D641_0110325"/>
<evidence type="ECO:0000313" key="4">
    <source>
        <dbReference type="EMBL" id="EYT49041.1"/>
    </source>
</evidence>
<dbReference type="PROSITE" id="PS51272">
    <property type="entry name" value="SLH"/>
    <property type="match status" value="1"/>
</dbReference>
<gene>
    <name evidence="4" type="ORF">D641_0110325</name>
</gene>
<comment type="caution">
    <text evidence="4">The sequence shown here is derived from an EMBL/GenBank/DDBJ whole genome shotgun (WGS) entry which is preliminary data.</text>
</comment>
<dbReference type="EMBL" id="AORC01000011">
    <property type="protein sequence ID" value="EYT49041.1"/>
    <property type="molecule type" value="Genomic_DNA"/>
</dbReference>
<feature type="compositionally biased region" description="Pro residues" evidence="1">
    <location>
        <begin position="19"/>
        <end position="37"/>
    </location>
</feature>
<sequence>MTGQAALRSSQAPATTAPAPAPAPAPATAPAPAPAPATLPGDSQPDSPRRRTLLLAGAGAAALALPVAGVALVLGRAGRGANGLDTDAALSPSAANPAQDALSWAHDSDVLPALPDGSFAPDAVVTRGDLALSLHRFAGAPTPNMTGVPAPMADVPEDPERAAAVLWLHGRGALWGDAELRVHPNEPATREAGRGIVTALLEPALTGAGIDGTTVLEAALTTGEGTTKGGTVDAAPLTRAVLAMTLHSVDQALTS</sequence>
<keyword evidence="2" id="KW-0472">Membrane</keyword>
<keyword evidence="2" id="KW-1133">Transmembrane helix</keyword>
<feature type="compositionally biased region" description="Polar residues" evidence="1">
    <location>
        <begin position="1"/>
        <end position="11"/>
    </location>
</feature>
<protein>
    <recommendedName>
        <fullName evidence="3">SLH domain-containing protein</fullName>
    </recommendedName>
</protein>
<feature type="transmembrane region" description="Helical" evidence="2">
    <location>
        <begin position="53"/>
        <end position="74"/>
    </location>
</feature>
<feature type="domain" description="SLH" evidence="3">
    <location>
        <begin position="85"/>
        <end position="148"/>
    </location>
</feature>
<dbReference type="HOGENOM" id="CLU_1088480_0_0_11"/>
<reference evidence="4 5" key="1">
    <citation type="journal article" date="2013" name="Genome Announc.">
        <title>Draft genome sequence of an Actinobacterium, Brachybacterium muris strain UCD-AY4.</title>
        <authorList>
            <person name="Lo J.R."/>
            <person name="Lang J.M."/>
            <person name="Darling A.E."/>
            <person name="Eisen J.A."/>
            <person name="Coil D.A."/>
        </authorList>
    </citation>
    <scope>NUCLEOTIDE SEQUENCE [LARGE SCALE GENOMIC DNA]</scope>
    <source>
        <strain evidence="4 5">UCD-AY4</strain>
    </source>
</reference>
<feature type="region of interest" description="Disordered" evidence="1">
    <location>
        <begin position="1"/>
        <end position="49"/>
    </location>
</feature>
<dbReference type="Proteomes" id="UP000019754">
    <property type="component" value="Unassembled WGS sequence"/>
</dbReference>
<evidence type="ECO:0000256" key="2">
    <source>
        <dbReference type="SAM" id="Phobius"/>
    </source>
</evidence>
<dbReference type="InterPro" id="IPR001119">
    <property type="entry name" value="SLH_dom"/>
</dbReference>
<name>A0A022KXF6_9MICO</name>
<dbReference type="AlphaFoldDB" id="A0A022KXF6"/>
<organism evidence="4 5">
    <name type="scientific">Brachybacterium muris UCD-AY4</name>
    <dbReference type="NCBI Taxonomy" id="1249481"/>
    <lineage>
        <taxon>Bacteria</taxon>
        <taxon>Bacillati</taxon>
        <taxon>Actinomycetota</taxon>
        <taxon>Actinomycetes</taxon>
        <taxon>Micrococcales</taxon>
        <taxon>Dermabacteraceae</taxon>
        <taxon>Brachybacterium</taxon>
    </lineage>
</organism>